<comment type="caution">
    <text evidence="1">The sequence shown here is derived from an EMBL/GenBank/DDBJ whole genome shotgun (WGS) entry which is preliminary data.</text>
</comment>
<evidence type="ECO:0000313" key="2">
    <source>
        <dbReference type="Proteomes" id="UP000095463"/>
    </source>
</evidence>
<name>A0A1E5XTL0_9HYPH</name>
<gene>
    <name evidence="1" type="ORF">VW23_013935</name>
</gene>
<keyword evidence="2" id="KW-1185">Reference proteome</keyword>
<protein>
    <submittedName>
        <fullName evidence="1">Uncharacterized protein</fullName>
    </submittedName>
</protein>
<evidence type="ECO:0000313" key="1">
    <source>
        <dbReference type="EMBL" id="OEO31940.1"/>
    </source>
</evidence>
<reference evidence="1 2" key="1">
    <citation type="journal article" date="2015" name="Genome Announc.">
        <title>Genome Assemblies of Three Soil-Associated Devosia species: D. insulae, D. limi, and D. soli.</title>
        <authorList>
            <person name="Hassan Y.I."/>
            <person name="Lepp D."/>
            <person name="Zhou T."/>
        </authorList>
    </citation>
    <scope>NUCLEOTIDE SEQUENCE [LARGE SCALE GENOMIC DNA]</scope>
    <source>
        <strain evidence="1 2">DS-56</strain>
    </source>
</reference>
<accession>A0A1E5XTL0</accession>
<sequence>MPGPTTHELLSSYHRSLLAKVQLQEFQSWGGGMTDRFRQTIVEHQELENRYVASMIESRATSPENKG</sequence>
<organism evidence="1 2">
    <name type="scientific">Devosia insulae DS-56</name>
    <dbReference type="NCBI Taxonomy" id="1116389"/>
    <lineage>
        <taxon>Bacteria</taxon>
        <taxon>Pseudomonadati</taxon>
        <taxon>Pseudomonadota</taxon>
        <taxon>Alphaproteobacteria</taxon>
        <taxon>Hyphomicrobiales</taxon>
        <taxon>Devosiaceae</taxon>
        <taxon>Devosia</taxon>
    </lineage>
</organism>
<dbReference type="Proteomes" id="UP000095463">
    <property type="component" value="Unassembled WGS sequence"/>
</dbReference>
<proteinExistence type="predicted"/>
<dbReference type="EMBL" id="LAJE02000110">
    <property type="protein sequence ID" value="OEO31940.1"/>
    <property type="molecule type" value="Genomic_DNA"/>
</dbReference>
<dbReference type="AlphaFoldDB" id="A0A1E5XTL0"/>